<dbReference type="InterPro" id="IPR032693">
    <property type="entry name" value="YtkA-like_dom"/>
</dbReference>
<proteinExistence type="predicted"/>
<dbReference type="Pfam" id="PF13115">
    <property type="entry name" value="YtkA"/>
    <property type="match status" value="1"/>
</dbReference>
<feature type="signal peptide" evidence="1">
    <location>
        <begin position="1"/>
        <end position="22"/>
    </location>
</feature>
<protein>
    <recommendedName>
        <fullName evidence="2">YtkA-like domain-containing protein</fullName>
    </recommendedName>
</protein>
<evidence type="ECO:0000259" key="2">
    <source>
        <dbReference type="Pfam" id="PF13115"/>
    </source>
</evidence>
<gene>
    <name evidence="3" type="ORF">HNQ88_001732</name>
</gene>
<dbReference type="PROSITE" id="PS51257">
    <property type="entry name" value="PROKAR_LIPOPROTEIN"/>
    <property type="match status" value="1"/>
</dbReference>
<accession>A0AAE3XML8</accession>
<evidence type="ECO:0000313" key="4">
    <source>
        <dbReference type="Proteomes" id="UP001185092"/>
    </source>
</evidence>
<dbReference type="RefSeq" id="WP_309938201.1">
    <property type="nucleotide sequence ID" value="NZ_AP025305.1"/>
</dbReference>
<keyword evidence="4" id="KW-1185">Reference proteome</keyword>
<sequence length="298" mass="33695">MKRNFIFLLVLVQGLLMFSCNSDDSLNESPEYPDNGMILIGEKAVDNSEMKVRLYAKEDLYSGYNHMEVAVLDEKGLMIKDAKVTLAPMMHMMMDDGMMSHGAPTEQPIAVGNGYYAGAVMFTMPSNGDHGKWSMKINVVDGDEKSHSVDFDLQVVERYPNAVSNGLGETIVRASDMNKSYFISYYFKNEPTVGANDVVFVVYEKMKMAMNMRSAQTEMDDMPEFMPTTDFEFMNVSTYMPSMDHGTSETDVAPKHVANGHYEGIVHFSMTGDWQIIFDGENEAKTIELKEKKFYLEF</sequence>
<comment type="caution">
    <text evidence="3">The sequence shown here is derived from an EMBL/GenBank/DDBJ whole genome shotgun (WGS) entry which is preliminary data.</text>
</comment>
<keyword evidence="1" id="KW-0732">Signal</keyword>
<dbReference type="Proteomes" id="UP001185092">
    <property type="component" value="Unassembled WGS sequence"/>
</dbReference>
<feature type="domain" description="YtkA-like" evidence="2">
    <location>
        <begin position="201"/>
        <end position="277"/>
    </location>
</feature>
<reference evidence="3" key="1">
    <citation type="submission" date="2023-07" db="EMBL/GenBank/DDBJ databases">
        <title>Genomic Encyclopedia of Type Strains, Phase IV (KMG-IV): sequencing the most valuable type-strain genomes for metagenomic binning, comparative biology and taxonomic classification.</title>
        <authorList>
            <person name="Goeker M."/>
        </authorList>
    </citation>
    <scope>NUCLEOTIDE SEQUENCE</scope>
    <source>
        <strain evidence="3">DSM 26174</strain>
    </source>
</reference>
<evidence type="ECO:0000313" key="3">
    <source>
        <dbReference type="EMBL" id="MDR6238695.1"/>
    </source>
</evidence>
<organism evidence="3 4">
    <name type="scientific">Aureibacter tunicatorum</name>
    <dbReference type="NCBI Taxonomy" id="866807"/>
    <lineage>
        <taxon>Bacteria</taxon>
        <taxon>Pseudomonadati</taxon>
        <taxon>Bacteroidota</taxon>
        <taxon>Cytophagia</taxon>
        <taxon>Cytophagales</taxon>
        <taxon>Persicobacteraceae</taxon>
        <taxon>Aureibacter</taxon>
    </lineage>
</organism>
<dbReference type="AlphaFoldDB" id="A0AAE3XML8"/>
<dbReference type="EMBL" id="JAVDQD010000002">
    <property type="protein sequence ID" value="MDR6238695.1"/>
    <property type="molecule type" value="Genomic_DNA"/>
</dbReference>
<evidence type="ECO:0000256" key="1">
    <source>
        <dbReference type="SAM" id="SignalP"/>
    </source>
</evidence>
<feature type="chain" id="PRO_5042244010" description="YtkA-like domain-containing protein" evidence="1">
    <location>
        <begin position="23"/>
        <end position="298"/>
    </location>
</feature>
<name>A0AAE3XML8_9BACT</name>